<dbReference type="Pfam" id="PF24577">
    <property type="entry name" value="RDR6_2nd"/>
    <property type="match status" value="1"/>
</dbReference>
<dbReference type="GO" id="GO:0003968">
    <property type="term" value="F:RNA-directed RNA polymerase activity"/>
    <property type="evidence" value="ECO:0007669"/>
    <property type="project" value="InterPro"/>
</dbReference>
<protein>
    <recommendedName>
        <fullName evidence="5">RNA-directed RNA polymerase</fullName>
    </recommendedName>
</protein>
<feature type="domain" description="RNA-dependent RNA polymerase 6-like RNA-binding" evidence="1">
    <location>
        <begin position="12"/>
        <end position="84"/>
    </location>
</feature>
<name>A0AAE1S8K3_9SOLA</name>
<feature type="domain" description="RNA-dependent RNA polymerase 6-like second" evidence="2">
    <location>
        <begin position="105"/>
        <end position="256"/>
    </location>
</feature>
<sequence>MESEGSAKDLVLTQISVGGFDNDVNAKMLSEYLEEQFGQVWRCRLKTSSTPPDSYPTYDIDVERVQRMNYYRKVEPHTFSHLHLQSPQSMPLLLLGGRRTIIPCKFTDVSVEIGVLVGKDDFVVGWRGPHTGVNFLVDPFNGTCKIFFTKNIVFSLNGETRHAIIKCNFKIEVLLRGIDEIKEYKDFTSLEILLQLASSPLVFYRTADDDIEESVAFDLLDNDDQWIRTTDITRSGAIEVSTHPEMAVEVRRRGKIRVPDIINWMGRFSDNNGANVLLGWDSAFIQHMQQWKSSYKSCREVAIKCQSSLCLSERYDGCKGAVACWPTKNDGIRLSLRPIILLSSLGVKDEKFWEMQKEMLSRLDKILVDPDVDFDNCKQLRSKLIQDCMSSPP</sequence>
<evidence type="ECO:0000259" key="2">
    <source>
        <dbReference type="Pfam" id="PF24577"/>
    </source>
</evidence>
<dbReference type="Proteomes" id="UP001291623">
    <property type="component" value="Unassembled WGS sequence"/>
</dbReference>
<evidence type="ECO:0000313" key="4">
    <source>
        <dbReference type="Proteomes" id="UP001291623"/>
    </source>
</evidence>
<dbReference type="PANTHER" id="PTHR23079:SF18">
    <property type="entry name" value="RNA-DEPENDENT RNA POLYMERASE 6"/>
    <property type="match status" value="1"/>
</dbReference>
<keyword evidence="4" id="KW-1185">Reference proteome</keyword>
<dbReference type="InterPro" id="IPR007855">
    <property type="entry name" value="RDRP"/>
</dbReference>
<dbReference type="EMBL" id="JAVYJV010000008">
    <property type="protein sequence ID" value="KAK4364907.1"/>
    <property type="molecule type" value="Genomic_DNA"/>
</dbReference>
<gene>
    <name evidence="3" type="ORF">RND71_016265</name>
</gene>
<dbReference type="Pfam" id="PF24572">
    <property type="entry name" value="RBD_RDR6"/>
    <property type="match status" value="1"/>
</dbReference>
<dbReference type="GO" id="GO:0030422">
    <property type="term" value="P:siRNA processing"/>
    <property type="evidence" value="ECO:0007669"/>
    <property type="project" value="TreeGrafter"/>
</dbReference>
<accession>A0AAE1S8K3</accession>
<dbReference type="InterPro" id="IPR057297">
    <property type="entry name" value="RDR6-like_2nd"/>
</dbReference>
<evidence type="ECO:0000259" key="1">
    <source>
        <dbReference type="Pfam" id="PF24572"/>
    </source>
</evidence>
<organism evidence="3 4">
    <name type="scientific">Anisodus tanguticus</name>
    <dbReference type="NCBI Taxonomy" id="243964"/>
    <lineage>
        <taxon>Eukaryota</taxon>
        <taxon>Viridiplantae</taxon>
        <taxon>Streptophyta</taxon>
        <taxon>Embryophyta</taxon>
        <taxon>Tracheophyta</taxon>
        <taxon>Spermatophyta</taxon>
        <taxon>Magnoliopsida</taxon>
        <taxon>eudicotyledons</taxon>
        <taxon>Gunneridae</taxon>
        <taxon>Pentapetalae</taxon>
        <taxon>asterids</taxon>
        <taxon>lamiids</taxon>
        <taxon>Solanales</taxon>
        <taxon>Solanaceae</taxon>
        <taxon>Solanoideae</taxon>
        <taxon>Hyoscyameae</taxon>
        <taxon>Anisodus</taxon>
    </lineage>
</organism>
<comment type="caution">
    <text evidence="3">The sequence shown here is derived from an EMBL/GenBank/DDBJ whole genome shotgun (WGS) entry which is preliminary data.</text>
</comment>
<dbReference type="GO" id="GO:0031380">
    <property type="term" value="C:nuclear RNA-directed RNA polymerase complex"/>
    <property type="evidence" value="ECO:0007669"/>
    <property type="project" value="TreeGrafter"/>
</dbReference>
<dbReference type="PANTHER" id="PTHR23079">
    <property type="entry name" value="RNA-DEPENDENT RNA POLYMERASE"/>
    <property type="match status" value="1"/>
</dbReference>
<dbReference type="AlphaFoldDB" id="A0AAE1S8K3"/>
<proteinExistence type="predicted"/>
<evidence type="ECO:0000313" key="3">
    <source>
        <dbReference type="EMBL" id="KAK4364907.1"/>
    </source>
</evidence>
<dbReference type="InterPro" id="IPR057298">
    <property type="entry name" value="RDR6-like_RBD"/>
</dbReference>
<reference evidence="3" key="1">
    <citation type="submission" date="2023-12" db="EMBL/GenBank/DDBJ databases">
        <title>Genome assembly of Anisodus tanguticus.</title>
        <authorList>
            <person name="Wang Y.-J."/>
        </authorList>
    </citation>
    <scope>NUCLEOTIDE SEQUENCE</scope>
    <source>
        <strain evidence="3">KB-2021</strain>
        <tissue evidence="3">Leaf</tissue>
    </source>
</reference>
<evidence type="ECO:0008006" key="5">
    <source>
        <dbReference type="Google" id="ProtNLM"/>
    </source>
</evidence>